<evidence type="ECO:0000256" key="8">
    <source>
        <dbReference type="RuleBase" id="RU364100"/>
    </source>
</evidence>
<dbReference type="Pfam" id="PF02586">
    <property type="entry name" value="SRAP"/>
    <property type="match status" value="1"/>
</dbReference>
<sequence length="225" mass="25935">MCGRFTFTTKPDVIFDRFDLGSIPFGIIPRYNIAPGQPIPAIIADQGHRRIGQIRWGLVPSWATDEKVGYKMINARAETLKEKPAFRRLFERKRCIIPADGFYEWKQTECGKQPMRIMMKDGGLFAFAGLYDSWVHPNGDKLHTCTIITTRPNEVVKAIHDRMPVILRREDESTWLDRERFDADLLQSLLVPYDAEQMRAYPVSPMVGSPKNDRIECMKEITESV</sequence>
<evidence type="ECO:0000256" key="1">
    <source>
        <dbReference type="ARBA" id="ARBA00008136"/>
    </source>
</evidence>
<evidence type="ECO:0000256" key="7">
    <source>
        <dbReference type="ARBA" id="ARBA00023239"/>
    </source>
</evidence>
<reference evidence="9" key="1">
    <citation type="submission" date="2022-06" db="EMBL/GenBank/DDBJ databases">
        <title>Genome sequencing of Brevibacillus sp. BB3-R1.</title>
        <authorList>
            <person name="Heo J."/>
            <person name="Lee D."/>
            <person name="Won M."/>
            <person name="Han B.-H."/>
            <person name="Hong S.-B."/>
            <person name="Kwon S.-W."/>
        </authorList>
    </citation>
    <scope>NUCLEOTIDE SEQUENCE</scope>
    <source>
        <strain evidence="9">BB3-R1</strain>
    </source>
</reference>
<keyword evidence="10" id="KW-1185">Reference proteome</keyword>
<evidence type="ECO:0000256" key="2">
    <source>
        <dbReference type="ARBA" id="ARBA00022670"/>
    </source>
</evidence>
<dbReference type="Proteomes" id="UP001056500">
    <property type="component" value="Chromosome"/>
</dbReference>
<evidence type="ECO:0000256" key="4">
    <source>
        <dbReference type="ARBA" id="ARBA00022801"/>
    </source>
</evidence>
<evidence type="ECO:0000256" key="6">
    <source>
        <dbReference type="ARBA" id="ARBA00023125"/>
    </source>
</evidence>
<keyword evidence="6" id="KW-0238">DNA-binding</keyword>
<gene>
    <name evidence="9" type="ORF">NDK47_11475</name>
</gene>
<dbReference type="PANTHER" id="PTHR13604">
    <property type="entry name" value="DC12-RELATED"/>
    <property type="match status" value="1"/>
</dbReference>
<keyword evidence="7" id="KW-0456">Lyase</keyword>
<dbReference type="Gene3D" id="3.90.1680.10">
    <property type="entry name" value="SOS response associated peptidase-like"/>
    <property type="match status" value="1"/>
</dbReference>
<keyword evidence="3" id="KW-0227">DNA damage</keyword>
<dbReference type="PANTHER" id="PTHR13604:SF0">
    <property type="entry name" value="ABASIC SITE PROCESSING PROTEIN HMCES"/>
    <property type="match status" value="1"/>
</dbReference>
<dbReference type="EC" id="3.4.-.-" evidence="8"/>
<accession>A0ABY4WNX9</accession>
<evidence type="ECO:0000313" key="9">
    <source>
        <dbReference type="EMBL" id="USG67853.1"/>
    </source>
</evidence>
<dbReference type="InterPro" id="IPR003738">
    <property type="entry name" value="SRAP"/>
</dbReference>
<dbReference type="EMBL" id="CP098755">
    <property type="protein sequence ID" value="USG67853.1"/>
    <property type="molecule type" value="Genomic_DNA"/>
</dbReference>
<evidence type="ECO:0000256" key="5">
    <source>
        <dbReference type="ARBA" id="ARBA00023124"/>
    </source>
</evidence>
<dbReference type="InterPro" id="IPR036590">
    <property type="entry name" value="SRAP-like"/>
</dbReference>
<organism evidence="9 10">
    <name type="scientific">Brevibacillus ruminantium</name>
    <dbReference type="NCBI Taxonomy" id="2950604"/>
    <lineage>
        <taxon>Bacteria</taxon>
        <taxon>Bacillati</taxon>
        <taxon>Bacillota</taxon>
        <taxon>Bacilli</taxon>
        <taxon>Bacillales</taxon>
        <taxon>Paenibacillaceae</taxon>
        <taxon>Brevibacillus</taxon>
    </lineage>
</organism>
<protein>
    <recommendedName>
        <fullName evidence="8">Abasic site processing protein</fullName>
        <ecNumber evidence="8">3.4.-.-</ecNumber>
    </recommendedName>
</protein>
<keyword evidence="5" id="KW-0190">Covalent protein-DNA linkage</keyword>
<dbReference type="RefSeq" id="WP_251874946.1">
    <property type="nucleotide sequence ID" value="NZ_CP098755.1"/>
</dbReference>
<evidence type="ECO:0000256" key="3">
    <source>
        <dbReference type="ARBA" id="ARBA00022763"/>
    </source>
</evidence>
<proteinExistence type="inferred from homology"/>
<dbReference type="SUPFAM" id="SSF143081">
    <property type="entry name" value="BB1717-like"/>
    <property type="match status" value="1"/>
</dbReference>
<keyword evidence="2 8" id="KW-0645">Protease</keyword>
<keyword evidence="4 8" id="KW-0378">Hydrolase</keyword>
<evidence type="ECO:0000313" key="10">
    <source>
        <dbReference type="Proteomes" id="UP001056500"/>
    </source>
</evidence>
<name>A0ABY4WNX9_9BACL</name>
<comment type="similarity">
    <text evidence="1 8">Belongs to the SOS response-associated peptidase family.</text>
</comment>